<dbReference type="EMBL" id="LAZR01000268">
    <property type="protein sequence ID" value="KKN78083.1"/>
    <property type="molecule type" value="Genomic_DNA"/>
</dbReference>
<dbReference type="Gene3D" id="1.10.1670.10">
    <property type="entry name" value="Helix-hairpin-Helix base-excision DNA repair enzymes (C-terminal)"/>
    <property type="match status" value="1"/>
</dbReference>
<dbReference type="GO" id="GO:0003824">
    <property type="term" value="F:catalytic activity"/>
    <property type="evidence" value="ECO:0007669"/>
    <property type="project" value="InterPro"/>
</dbReference>
<dbReference type="InterPro" id="IPR023170">
    <property type="entry name" value="HhH_base_excis_C"/>
</dbReference>
<reference evidence="1" key="1">
    <citation type="journal article" date="2015" name="Nature">
        <title>Complex archaea that bridge the gap between prokaryotes and eukaryotes.</title>
        <authorList>
            <person name="Spang A."/>
            <person name="Saw J.H."/>
            <person name="Jorgensen S.L."/>
            <person name="Zaremba-Niedzwiedzka K."/>
            <person name="Martijn J."/>
            <person name="Lind A.E."/>
            <person name="van Eijk R."/>
            <person name="Schleper C."/>
            <person name="Guy L."/>
            <person name="Ettema T.J."/>
        </authorList>
    </citation>
    <scope>NUCLEOTIDE SEQUENCE</scope>
</reference>
<dbReference type="InterPro" id="IPR011257">
    <property type="entry name" value="DNA_glycosylase"/>
</dbReference>
<evidence type="ECO:0000313" key="1">
    <source>
        <dbReference type="EMBL" id="KKN78083.1"/>
    </source>
</evidence>
<protein>
    <recommendedName>
        <fullName evidence="2">HhH-GPD domain-containing protein</fullName>
    </recommendedName>
</protein>
<comment type="caution">
    <text evidence="1">The sequence shown here is derived from an EMBL/GenBank/DDBJ whole genome shotgun (WGS) entry which is preliminary data.</text>
</comment>
<proteinExistence type="predicted"/>
<evidence type="ECO:0008006" key="2">
    <source>
        <dbReference type="Google" id="ProtNLM"/>
    </source>
</evidence>
<sequence length="180" mass="20693">MTTNELSLWELQARLIYAVLVAGKSANFAEMKVLALVGNRIDEMPFDIVNAHIQCDDLDDWLRSERTGSYGRLMKCFPDLIKLDPRTCTIQELEAVHGIGPKTARFFILWTRPDAMCAALDTHVLKWLRSLGYDAPKSTPQAGARYEELEQAFLREAKQRGKTPRELDYEIWERYARGNQ</sequence>
<dbReference type="GO" id="GO:0006281">
    <property type="term" value="P:DNA repair"/>
    <property type="evidence" value="ECO:0007669"/>
    <property type="project" value="InterPro"/>
</dbReference>
<organism evidence="1">
    <name type="scientific">marine sediment metagenome</name>
    <dbReference type="NCBI Taxonomy" id="412755"/>
    <lineage>
        <taxon>unclassified sequences</taxon>
        <taxon>metagenomes</taxon>
        <taxon>ecological metagenomes</taxon>
    </lineage>
</organism>
<dbReference type="AlphaFoldDB" id="A0A0F9WI37"/>
<name>A0A0F9WI37_9ZZZZ</name>
<accession>A0A0F9WI37</accession>
<dbReference type="SUPFAM" id="SSF48150">
    <property type="entry name" value="DNA-glycosylase"/>
    <property type="match status" value="1"/>
</dbReference>
<gene>
    <name evidence="1" type="ORF">LCGC14_0353100</name>
</gene>